<reference evidence="6 7" key="1">
    <citation type="journal article" date="2017" name="BMC Biol.">
        <title>Genomic innovations, transcriptional plasticity and gene loss underlying the evolution and divergence of two highly polyphagous and invasive Helicoverpa pest species.</title>
        <authorList>
            <person name="Pearce S.L."/>
            <person name="Clarke D.F."/>
            <person name="East P.D."/>
            <person name="Elfekih S."/>
            <person name="Gordon K.H."/>
            <person name="Jermiin L.S."/>
            <person name="McGaughran A."/>
            <person name="Oakeshott J.G."/>
            <person name="Papanikolaou A."/>
            <person name="Perera O.P."/>
            <person name="Rane R.V."/>
            <person name="Richards S."/>
            <person name="Tay W.T."/>
            <person name="Walsh T.K."/>
            <person name="Anderson A."/>
            <person name="Anderson C.J."/>
            <person name="Asgari S."/>
            <person name="Board P.G."/>
            <person name="Bretschneider A."/>
            <person name="Campbell P.M."/>
            <person name="Chertemps T."/>
            <person name="Christeller J.T."/>
            <person name="Coppin C.W."/>
            <person name="Downes S.J."/>
            <person name="Duan G."/>
            <person name="Farnsworth C.A."/>
            <person name="Good R.T."/>
            <person name="Han L.B."/>
            <person name="Han Y.C."/>
            <person name="Hatje K."/>
            <person name="Horne I."/>
            <person name="Huang Y.P."/>
            <person name="Hughes D.S."/>
            <person name="Jacquin-Joly E."/>
            <person name="James W."/>
            <person name="Jhangiani S."/>
            <person name="Kollmar M."/>
            <person name="Kuwar S.S."/>
            <person name="Li S."/>
            <person name="Liu N.Y."/>
            <person name="Maibeche M.T."/>
            <person name="Miller J.R."/>
            <person name="Montagne N."/>
            <person name="Perry T."/>
            <person name="Qu J."/>
            <person name="Song S.V."/>
            <person name="Sutton G.G."/>
            <person name="Vogel H."/>
            <person name="Walenz B.P."/>
            <person name="Xu W."/>
            <person name="Zhang H.J."/>
            <person name="Zou Z."/>
            <person name="Batterham P."/>
            <person name="Edwards O.R."/>
            <person name="Feyereisen R."/>
            <person name="Gibbs R.A."/>
            <person name="Heckel D.G."/>
            <person name="McGrath A."/>
            <person name="Robin C."/>
            <person name="Scherer S.E."/>
            <person name="Worley K.C."/>
            <person name="Wu Y.D."/>
        </authorList>
    </citation>
    <scope>NUCLEOTIDE SEQUENCE [LARGE SCALE GENOMIC DNA]</scope>
    <source>
        <strain evidence="6">Harm_GR_Male_#8</strain>
        <tissue evidence="6">Whole organism</tissue>
    </source>
</reference>
<dbReference type="Pfam" id="PF08395">
    <property type="entry name" value="7tm_7"/>
    <property type="match status" value="1"/>
</dbReference>
<dbReference type="GO" id="GO:0005886">
    <property type="term" value="C:plasma membrane"/>
    <property type="evidence" value="ECO:0007669"/>
    <property type="project" value="UniProtKB-SubCell"/>
</dbReference>
<keyword evidence="5" id="KW-0472">Membrane</keyword>
<keyword evidence="4" id="KW-1133">Transmembrane helix</keyword>
<name>A0A2W1BUF0_HELAM</name>
<evidence type="ECO:0000313" key="6">
    <source>
        <dbReference type="EMBL" id="PZC78619.1"/>
    </source>
</evidence>
<keyword evidence="3" id="KW-0812">Transmembrane</keyword>
<comment type="subcellular location">
    <subcellularLocation>
        <location evidence="1">Cell membrane</location>
        <topology evidence="1">Multi-pass membrane protein</topology>
    </subcellularLocation>
</comment>
<evidence type="ECO:0000256" key="2">
    <source>
        <dbReference type="ARBA" id="ARBA00022475"/>
    </source>
</evidence>
<keyword evidence="7" id="KW-1185">Reference proteome</keyword>
<organism evidence="6 7">
    <name type="scientific">Helicoverpa armigera</name>
    <name type="common">Cotton bollworm</name>
    <name type="synonym">Heliothis armigera</name>
    <dbReference type="NCBI Taxonomy" id="29058"/>
    <lineage>
        <taxon>Eukaryota</taxon>
        <taxon>Metazoa</taxon>
        <taxon>Ecdysozoa</taxon>
        <taxon>Arthropoda</taxon>
        <taxon>Hexapoda</taxon>
        <taxon>Insecta</taxon>
        <taxon>Pterygota</taxon>
        <taxon>Neoptera</taxon>
        <taxon>Endopterygota</taxon>
        <taxon>Lepidoptera</taxon>
        <taxon>Glossata</taxon>
        <taxon>Ditrysia</taxon>
        <taxon>Noctuoidea</taxon>
        <taxon>Noctuidae</taxon>
        <taxon>Heliothinae</taxon>
        <taxon>Helicoverpa</taxon>
    </lineage>
</organism>
<dbReference type="AlphaFoldDB" id="A0A2W1BUF0"/>
<gene>
    <name evidence="6" type="primary">HaOG201996</name>
    <name evidence="6" type="ORF">B5X24_HaOG201996</name>
</gene>
<dbReference type="EMBL" id="KZ149899">
    <property type="protein sequence ID" value="PZC78619.1"/>
    <property type="molecule type" value="Genomic_DNA"/>
</dbReference>
<evidence type="ECO:0000256" key="4">
    <source>
        <dbReference type="ARBA" id="ARBA00022989"/>
    </source>
</evidence>
<dbReference type="GO" id="GO:0050909">
    <property type="term" value="P:sensory perception of taste"/>
    <property type="evidence" value="ECO:0007669"/>
    <property type="project" value="InterPro"/>
</dbReference>
<protein>
    <submittedName>
        <fullName evidence="6">Uncharacterized protein</fullName>
    </submittedName>
</protein>
<evidence type="ECO:0000256" key="1">
    <source>
        <dbReference type="ARBA" id="ARBA00004651"/>
    </source>
</evidence>
<dbReference type="InterPro" id="IPR013604">
    <property type="entry name" value="7TM_chemorcpt"/>
</dbReference>
<evidence type="ECO:0000313" key="7">
    <source>
        <dbReference type="Proteomes" id="UP000249218"/>
    </source>
</evidence>
<dbReference type="OrthoDB" id="7275516at2759"/>
<evidence type="ECO:0000256" key="3">
    <source>
        <dbReference type="ARBA" id="ARBA00022692"/>
    </source>
</evidence>
<keyword evidence="2" id="KW-1003">Cell membrane</keyword>
<proteinExistence type="predicted"/>
<sequence length="166" mass="19683">MLKDHIIRYSWFELMQIYDKVADCIDLFNKIYCGQIFVMYNLWLLCTLLTICRSLSPSVKYSEVYASDLFMYFSLNSRPMFLAIMCEMFMSERKKTLSLLLHVLQLHEGDDQKYSQIKTMIMLAESRKLEITTNVFAINVSTVMNFAGRTISYTVLMIQYFYNHVF</sequence>
<evidence type="ECO:0000256" key="5">
    <source>
        <dbReference type="ARBA" id="ARBA00023136"/>
    </source>
</evidence>
<accession>A0A2W1BUF0</accession>
<dbReference type="Proteomes" id="UP000249218">
    <property type="component" value="Unassembled WGS sequence"/>
</dbReference>